<gene>
    <name evidence="1" type="ORF">ABID27_001039</name>
</gene>
<dbReference type="EMBL" id="JBEPMK010000003">
    <property type="protein sequence ID" value="MET3644415.1"/>
    <property type="molecule type" value="Genomic_DNA"/>
</dbReference>
<sequence length="192" mass="21061">MSFDLPEGNRVIFYSGGFTGADSSSAGHMFQSVSRHIQASQGRLAFINNVAENILNDLELDKVIRDRIKSDTARLLHGDWTDNTRQKTVFGDKALSLDDVISEMLVQKHAKGDVAVVMGGNAHANSVFAQTELPTLMANERVTHINGIPKEELAGLSSDLERFNRIKAESVAQLSKAGWGSRVFTGQGWIFQ</sequence>
<keyword evidence="2" id="KW-1185">Reference proteome</keyword>
<dbReference type="Proteomes" id="UP001549055">
    <property type="component" value="Unassembled WGS sequence"/>
</dbReference>
<evidence type="ECO:0000313" key="2">
    <source>
        <dbReference type="Proteomes" id="UP001549055"/>
    </source>
</evidence>
<name>A0ABV2JKF3_9STRE</name>
<reference evidence="1 2" key="1">
    <citation type="submission" date="2024-06" db="EMBL/GenBank/DDBJ databases">
        <title>Genomic Encyclopedia of Type Strains, Phase IV (KMG-IV): sequencing the most valuable type-strain genomes for metagenomic binning, comparative biology and taxonomic classification.</title>
        <authorList>
            <person name="Goeker M."/>
        </authorList>
    </citation>
    <scope>NUCLEOTIDE SEQUENCE [LARGE SCALE GENOMIC DNA]</scope>
    <source>
        <strain evidence="1 2">DSM 15349</strain>
    </source>
</reference>
<evidence type="ECO:0000313" key="1">
    <source>
        <dbReference type="EMBL" id="MET3644415.1"/>
    </source>
</evidence>
<proteinExistence type="predicted"/>
<protein>
    <submittedName>
        <fullName evidence="1">Uncharacterized protein</fullName>
    </submittedName>
</protein>
<accession>A0ABV2JKF3</accession>
<dbReference type="RefSeq" id="WP_354280725.1">
    <property type="nucleotide sequence ID" value="NZ_JBEPMK010000003.1"/>
</dbReference>
<comment type="caution">
    <text evidence="1">The sequence shown here is derived from an EMBL/GenBank/DDBJ whole genome shotgun (WGS) entry which is preliminary data.</text>
</comment>
<organism evidence="1 2">
    <name type="scientific">Streptococcus gallinaceus</name>
    <dbReference type="NCBI Taxonomy" id="165758"/>
    <lineage>
        <taxon>Bacteria</taxon>
        <taxon>Bacillati</taxon>
        <taxon>Bacillota</taxon>
        <taxon>Bacilli</taxon>
        <taxon>Lactobacillales</taxon>
        <taxon>Streptococcaceae</taxon>
        <taxon>Streptococcus</taxon>
    </lineage>
</organism>